<name>A0A1W6ZX30_9HYPH</name>
<dbReference type="AlphaFoldDB" id="A0A1W6ZX30"/>
<sequence>MEPAVIGAISGAISASIAFLVFWMNLSDRITKANASAESALQVAAEAEEAMKECNGRVTTLSANFSLYREQAVEKFVTHNAITEVEKRLVESQAKTEQRLVDALDGLNKRLDRLIEAGLQRNRVGARD</sequence>
<accession>A0A1W6ZX30</accession>
<dbReference type="EMBL" id="CP021112">
    <property type="protein sequence ID" value="ARQ01873.1"/>
    <property type="molecule type" value="Genomic_DNA"/>
</dbReference>
<evidence type="ECO:0000313" key="1">
    <source>
        <dbReference type="EMBL" id="ARQ01873.1"/>
    </source>
</evidence>
<dbReference type="RefSeq" id="WP_086090268.1">
    <property type="nucleotide sequence ID" value="NZ_CP021112.1"/>
</dbReference>
<dbReference type="Proteomes" id="UP000194137">
    <property type="component" value="Chromosome"/>
</dbReference>
<dbReference type="KEGG" id="psin:CAK95_24335"/>
<reference evidence="1 2" key="1">
    <citation type="submission" date="2017-05" db="EMBL/GenBank/DDBJ databases">
        <title>Full genome sequence of Pseudorhodoplanes sinuspersici.</title>
        <authorList>
            <person name="Dastgheib S.M.M."/>
            <person name="Shavandi M."/>
            <person name="Tirandaz H."/>
        </authorList>
    </citation>
    <scope>NUCLEOTIDE SEQUENCE [LARGE SCALE GENOMIC DNA]</scope>
    <source>
        <strain evidence="1 2">RIPI110</strain>
    </source>
</reference>
<keyword evidence="2" id="KW-1185">Reference proteome</keyword>
<evidence type="ECO:0000313" key="2">
    <source>
        <dbReference type="Proteomes" id="UP000194137"/>
    </source>
</evidence>
<dbReference type="STRING" id="1235591.CAK95_24335"/>
<gene>
    <name evidence="1" type="ORF">CAK95_24335</name>
</gene>
<organism evidence="1 2">
    <name type="scientific">Pseudorhodoplanes sinuspersici</name>
    <dbReference type="NCBI Taxonomy" id="1235591"/>
    <lineage>
        <taxon>Bacteria</taxon>
        <taxon>Pseudomonadati</taxon>
        <taxon>Pseudomonadota</taxon>
        <taxon>Alphaproteobacteria</taxon>
        <taxon>Hyphomicrobiales</taxon>
        <taxon>Pseudorhodoplanes</taxon>
    </lineage>
</organism>
<proteinExistence type="predicted"/>
<protein>
    <submittedName>
        <fullName evidence="1">Uncharacterized protein</fullName>
    </submittedName>
</protein>